<protein>
    <submittedName>
        <fullName evidence="1">Uncharacterized protein</fullName>
    </submittedName>
</protein>
<evidence type="ECO:0000313" key="1">
    <source>
        <dbReference type="EMBL" id="CAG7831197.1"/>
    </source>
</evidence>
<keyword evidence="2" id="KW-1185">Reference proteome</keyword>
<dbReference type="AlphaFoldDB" id="A0A8J2L9U6"/>
<gene>
    <name evidence="1" type="ORF">AFUS01_LOCUS40952</name>
</gene>
<name>A0A8J2L9U6_9HEXA</name>
<accession>A0A8J2L9U6</accession>
<organism evidence="1 2">
    <name type="scientific">Allacma fusca</name>
    <dbReference type="NCBI Taxonomy" id="39272"/>
    <lineage>
        <taxon>Eukaryota</taxon>
        <taxon>Metazoa</taxon>
        <taxon>Ecdysozoa</taxon>
        <taxon>Arthropoda</taxon>
        <taxon>Hexapoda</taxon>
        <taxon>Collembola</taxon>
        <taxon>Symphypleona</taxon>
        <taxon>Sminthuridae</taxon>
        <taxon>Allacma</taxon>
    </lineage>
</organism>
<dbReference type="EMBL" id="CAJVCH010559328">
    <property type="protein sequence ID" value="CAG7831197.1"/>
    <property type="molecule type" value="Genomic_DNA"/>
</dbReference>
<reference evidence="1" key="1">
    <citation type="submission" date="2021-06" db="EMBL/GenBank/DDBJ databases">
        <authorList>
            <person name="Hodson N. C."/>
            <person name="Mongue J. A."/>
            <person name="Jaron S. K."/>
        </authorList>
    </citation>
    <scope>NUCLEOTIDE SEQUENCE</scope>
</reference>
<comment type="caution">
    <text evidence="1">The sequence shown here is derived from an EMBL/GenBank/DDBJ whole genome shotgun (WGS) entry which is preliminary data.</text>
</comment>
<dbReference type="Proteomes" id="UP000708208">
    <property type="component" value="Unassembled WGS sequence"/>
</dbReference>
<sequence>MVEIKLFNDWWSSWGEGDQEKFMNTIKGLDEKFWSEVEAEVNGTRKKLDEDFFTVTITATPVSAVRKGNCDPAVIEVAEEAKEIDSGDVNGKPVMEVEEDQPIESGHLTEVMAELA</sequence>
<evidence type="ECO:0000313" key="2">
    <source>
        <dbReference type="Proteomes" id="UP000708208"/>
    </source>
</evidence>
<proteinExistence type="predicted"/>